<evidence type="ECO:0000256" key="4">
    <source>
        <dbReference type="ARBA" id="ARBA00022427"/>
    </source>
</evidence>
<dbReference type="InterPro" id="IPR006187">
    <property type="entry name" value="Claudin"/>
</dbReference>
<sequence>MASSFVQLFGYMISMIGLLLTIIICARPNWRVNDLDGEVIESIRRSSGLWSRCTYYNTGNWQCDQYDTFFLGLPAPLQVARACVCIALAFQGIASLAAFAGMECTNLIPSYESADPEGDNAAIKRKIMLGVGGSVVFAGISLCVGVSYYAATVLQEYNGTNMIRMSGMNGGMRGPNTQLQVGERYIYGYCTYLGWIAMIINWIGGGIIICASCSSSSVGDGSIPTSSTAASAKPTTTPTSTSKFIDFPQDCEPTNRLIIFPREHPHLPEIVTAQTLS</sequence>
<gene>
    <name evidence="11" type="ORF">OKIOD_LOCUS5974</name>
</gene>
<keyword evidence="12" id="KW-1185">Reference proteome</keyword>
<feature type="transmembrane region" description="Helical" evidence="10">
    <location>
        <begin position="186"/>
        <end position="211"/>
    </location>
</feature>
<dbReference type="PANTHER" id="PTHR12002">
    <property type="entry name" value="CLAUDIN"/>
    <property type="match status" value="1"/>
</dbReference>
<keyword evidence="4" id="KW-0796">Tight junction</keyword>
<keyword evidence="7" id="KW-0965">Cell junction</keyword>
<keyword evidence="9 10" id="KW-0472">Membrane</keyword>
<proteinExistence type="inferred from homology"/>
<evidence type="ECO:0000256" key="8">
    <source>
        <dbReference type="ARBA" id="ARBA00022989"/>
    </source>
</evidence>
<accession>A0ABN7S9Q0</accession>
<organism evidence="11 12">
    <name type="scientific">Oikopleura dioica</name>
    <name type="common">Tunicate</name>
    <dbReference type="NCBI Taxonomy" id="34765"/>
    <lineage>
        <taxon>Eukaryota</taxon>
        <taxon>Metazoa</taxon>
        <taxon>Chordata</taxon>
        <taxon>Tunicata</taxon>
        <taxon>Appendicularia</taxon>
        <taxon>Copelata</taxon>
        <taxon>Oikopleuridae</taxon>
        <taxon>Oikopleura</taxon>
    </lineage>
</organism>
<evidence type="ECO:0000256" key="7">
    <source>
        <dbReference type="ARBA" id="ARBA00022949"/>
    </source>
</evidence>
<name>A0ABN7S9Q0_OIKDI</name>
<reference evidence="11 12" key="1">
    <citation type="submission" date="2021-04" db="EMBL/GenBank/DDBJ databases">
        <authorList>
            <person name="Bliznina A."/>
        </authorList>
    </citation>
    <scope>NUCLEOTIDE SEQUENCE [LARGE SCALE GENOMIC DNA]</scope>
</reference>
<evidence type="ECO:0000256" key="3">
    <source>
        <dbReference type="ARBA" id="ARBA00008295"/>
    </source>
</evidence>
<comment type="subcellular location">
    <subcellularLocation>
        <location evidence="1">Cell junction</location>
        <location evidence="1">Tight junction</location>
    </subcellularLocation>
    <subcellularLocation>
        <location evidence="2">Cell membrane</location>
        <topology evidence="2">Multi-pass membrane protein</topology>
    </subcellularLocation>
</comment>
<dbReference type="Gene3D" id="1.20.140.150">
    <property type="match status" value="1"/>
</dbReference>
<dbReference type="PROSITE" id="PS01346">
    <property type="entry name" value="CLAUDIN"/>
    <property type="match status" value="1"/>
</dbReference>
<keyword evidence="5" id="KW-1003">Cell membrane</keyword>
<evidence type="ECO:0000256" key="5">
    <source>
        <dbReference type="ARBA" id="ARBA00022475"/>
    </source>
</evidence>
<evidence type="ECO:0000256" key="2">
    <source>
        <dbReference type="ARBA" id="ARBA00004651"/>
    </source>
</evidence>
<dbReference type="Proteomes" id="UP001158576">
    <property type="component" value="Chromosome XSR"/>
</dbReference>
<dbReference type="EMBL" id="OU015569">
    <property type="protein sequence ID" value="CAG5095961.1"/>
    <property type="molecule type" value="Genomic_DNA"/>
</dbReference>
<protein>
    <submittedName>
        <fullName evidence="11">Oidioi.mRNA.OKI2018_I69.XSR.g14416.t1.cds</fullName>
    </submittedName>
</protein>
<feature type="transmembrane region" description="Helical" evidence="10">
    <location>
        <begin position="6"/>
        <end position="26"/>
    </location>
</feature>
<dbReference type="Pfam" id="PF00822">
    <property type="entry name" value="PMP22_Claudin"/>
    <property type="match status" value="1"/>
</dbReference>
<dbReference type="InterPro" id="IPR017974">
    <property type="entry name" value="Claudin_CS"/>
</dbReference>
<evidence type="ECO:0000256" key="6">
    <source>
        <dbReference type="ARBA" id="ARBA00022692"/>
    </source>
</evidence>
<evidence type="ECO:0000313" key="12">
    <source>
        <dbReference type="Proteomes" id="UP001158576"/>
    </source>
</evidence>
<evidence type="ECO:0000256" key="9">
    <source>
        <dbReference type="ARBA" id="ARBA00023136"/>
    </source>
</evidence>
<dbReference type="InterPro" id="IPR004031">
    <property type="entry name" value="PMP22/EMP/MP20/Claudin"/>
</dbReference>
<evidence type="ECO:0000313" key="11">
    <source>
        <dbReference type="EMBL" id="CAG5095961.1"/>
    </source>
</evidence>
<comment type="similarity">
    <text evidence="3">Belongs to the claudin family.</text>
</comment>
<keyword evidence="6 10" id="KW-0812">Transmembrane</keyword>
<evidence type="ECO:0000256" key="1">
    <source>
        <dbReference type="ARBA" id="ARBA00004435"/>
    </source>
</evidence>
<evidence type="ECO:0000256" key="10">
    <source>
        <dbReference type="SAM" id="Phobius"/>
    </source>
</evidence>
<keyword evidence="8 10" id="KW-1133">Transmembrane helix</keyword>
<feature type="transmembrane region" description="Helical" evidence="10">
    <location>
        <begin position="127"/>
        <end position="151"/>
    </location>
</feature>